<dbReference type="RefSeq" id="WP_249250488.1">
    <property type="nucleotide sequence ID" value="NZ_JAKIKT010000009.1"/>
</dbReference>
<sequence length="279" mass="31544">MDFINFKVGQKMVAFKILDILQTEKHDGKLTSLPNNTSSFMGVKDYAHKPVPIFDLGVMLNGESTGLTNQKLITLLADREEDHITWFKALRCTIEDDTPFTKDCDPHACAFAQWYDNFQTDNEDFADLLKKFDAPHKQLHALAGEVLELLEQDEKEQALKAFRREEHSSYANLMRLFGVAKDQLALDYKPIIVFTTCDGITPDIGLLVDKVEDSVDVEEQDIHPMDDLAHLGFNMQAQTTRLVRGLIHHNNKHSLIMEPRAIVPDPAIINQLSQLDAAG</sequence>
<name>A0ABT0NDR8_9GAMM</name>
<organism evidence="2 3">
    <name type="scientific">Shewanella corallii</name>
    <dbReference type="NCBI Taxonomy" id="560080"/>
    <lineage>
        <taxon>Bacteria</taxon>
        <taxon>Pseudomonadati</taxon>
        <taxon>Pseudomonadota</taxon>
        <taxon>Gammaproteobacteria</taxon>
        <taxon>Alteromonadales</taxon>
        <taxon>Shewanellaceae</taxon>
        <taxon>Shewanella</taxon>
    </lineage>
</organism>
<dbReference type="Proteomes" id="UP001202831">
    <property type="component" value="Unassembled WGS sequence"/>
</dbReference>
<evidence type="ECO:0000313" key="3">
    <source>
        <dbReference type="Proteomes" id="UP001202831"/>
    </source>
</evidence>
<accession>A0ABT0NDR8</accession>
<dbReference type="EMBL" id="JAKIKT010000009">
    <property type="protein sequence ID" value="MCL2915922.1"/>
    <property type="molecule type" value="Genomic_DNA"/>
</dbReference>
<comment type="caution">
    <text evidence="2">The sequence shown here is derived from an EMBL/GenBank/DDBJ whole genome shotgun (WGS) entry which is preliminary data.</text>
</comment>
<evidence type="ECO:0000313" key="2">
    <source>
        <dbReference type="EMBL" id="MCL2915922.1"/>
    </source>
</evidence>
<reference evidence="2 3" key="1">
    <citation type="submission" date="2022-01" db="EMBL/GenBank/DDBJ databases">
        <title>Whole genome-based taxonomy of the Shewanellaceae.</title>
        <authorList>
            <person name="Martin-Rodriguez A.J."/>
        </authorList>
    </citation>
    <scope>NUCLEOTIDE SEQUENCE [LARGE SCALE GENOMIC DNA]</scope>
    <source>
        <strain evidence="2 3">DSM 21332</strain>
    </source>
</reference>
<keyword evidence="3" id="KW-1185">Reference proteome</keyword>
<protein>
    <submittedName>
        <fullName evidence="2">CZB domain-containing protein</fullName>
    </submittedName>
</protein>
<dbReference type="InterPro" id="IPR025991">
    <property type="entry name" value="Chemoreceptor_zinc-bind_dom"/>
</dbReference>
<evidence type="ECO:0000259" key="1">
    <source>
        <dbReference type="Pfam" id="PF13682"/>
    </source>
</evidence>
<dbReference type="SUPFAM" id="SSF50341">
    <property type="entry name" value="CheW-like"/>
    <property type="match status" value="2"/>
</dbReference>
<feature type="domain" description="Chemoreceptor zinc-binding" evidence="1">
    <location>
        <begin position="83"/>
        <end position="147"/>
    </location>
</feature>
<dbReference type="Pfam" id="PF13682">
    <property type="entry name" value="CZB"/>
    <property type="match status" value="1"/>
</dbReference>
<gene>
    <name evidence="2" type="ORF">L2725_19450</name>
</gene>
<dbReference type="Gene3D" id="1.20.120.30">
    <property type="entry name" value="Aspartate receptor, ligand-binding domain"/>
    <property type="match status" value="1"/>
</dbReference>
<proteinExistence type="predicted"/>
<dbReference type="InterPro" id="IPR036061">
    <property type="entry name" value="CheW-like_dom_sf"/>
</dbReference>